<accession>A0A8H5F1Z0</accession>
<feature type="coiled-coil region" evidence="1">
    <location>
        <begin position="245"/>
        <end position="353"/>
    </location>
</feature>
<organism evidence="3 4">
    <name type="scientific">Psilocybe cf. subviscida</name>
    <dbReference type="NCBI Taxonomy" id="2480587"/>
    <lineage>
        <taxon>Eukaryota</taxon>
        <taxon>Fungi</taxon>
        <taxon>Dikarya</taxon>
        <taxon>Basidiomycota</taxon>
        <taxon>Agaricomycotina</taxon>
        <taxon>Agaricomycetes</taxon>
        <taxon>Agaricomycetidae</taxon>
        <taxon>Agaricales</taxon>
        <taxon>Agaricineae</taxon>
        <taxon>Strophariaceae</taxon>
        <taxon>Psilocybe</taxon>
    </lineage>
</organism>
<evidence type="ECO:0000313" key="4">
    <source>
        <dbReference type="Proteomes" id="UP000567179"/>
    </source>
</evidence>
<feature type="compositionally biased region" description="Basic and acidic residues" evidence="2">
    <location>
        <begin position="110"/>
        <end position="121"/>
    </location>
</feature>
<reference evidence="3 4" key="1">
    <citation type="journal article" date="2020" name="ISME J.">
        <title>Uncovering the hidden diversity of litter-decomposition mechanisms in mushroom-forming fungi.</title>
        <authorList>
            <person name="Floudas D."/>
            <person name="Bentzer J."/>
            <person name="Ahren D."/>
            <person name="Johansson T."/>
            <person name="Persson P."/>
            <person name="Tunlid A."/>
        </authorList>
    </citation>
    <scope>NUCLEOTIDE SEQUENCE [LARGE SCALE GENOMIC DNA]</scope>
    <source>
        <strain evidence="3 4">CBS 101986</strain>
    </source>
</reference>
<feature type="compositionally biased region" description="Low complexity" evidence="2">
    <location>
        <begin position="15"/>
        <end position="29"/>
    </location>
</feature>
<keyword evidence="1" id="KW-0175">Coiled coil</keyword>
<feature type="compositionally biased region" description="Basic and acidic residues" evidence="2">
    <location>
        <begin position="143"/>
        <end position="159"/>
    </location>
</feature>
<feature type="region of interest" description="Disordered" evidence="2">
    <location>
        <begin position="74"/>
        <end position="243"/>
    </location>
</feature>
<dbReference type="AlphaFoldDB" id="A0A8H5F1Z0"/>
<proteinExistence type="predicted"/>
<dbReference type="EMBL" id="JAACJJ010000028">
    <property type="protein sequence ID" value="KAF5320699.1"/>
    <property type="molecule type" value="Genomic_DNA"/>
</dbReference>
<name>A0A8H5F1Z0_9AGAR</name>
<dbReference type="Proteomes" id="UP000567179">
    <property type="component" value="Unassembled WGS sequence"/>
</dbReference>
<comment type="caution">
    <text evidence="3">The sequence shown here is derived from an EMBL/GenBank/DDBJ whole genome shotgun (WGS) entry which is preliminary data.</text>
</comment>
<evidence type="ECO:0000313" key="3">
    <source>
        <dbReference type="EMBL" id="KAF5320699.1"/>
    </source>
</evidence>
<feature type="region of interest" description="Disordered" evidence="2">
    <location>
        <begin position="14"/>
        <end position="52"/>
    </location>
</feature>
<dbReference type="OrthoDB" id="3147752at2759"/>
<feature type="compositionally biased region" description="Basic and acidic residues" evidence="2">
    <location>
        <begin position="202"/>
        <end position="229"/>
    </location>
</feature>
<protein>
    <submittedName>
        <fullName evidence="3">Uncharacterized protein</fullName>
    </submittedName>
</protein>
<evidence type="ECO:0000256" key="2">
    <source>
        <dbReference type="SAM" id="MobiDB-lite"/>
    </source>
</evidence>
<sequence length="652" mass="72453">MFSMSTIFAYMSLRTSPTSPSSPSPSSSSNPVEYHPLSPTSPGAPEEVVHKAHPRIHEIRKASLDGQVILDAGLAQSKTSLGRDDREADQGGRVRRNTVSGGASHRHRAITRESGESETRLKNMQSHPRLDERRADFIPPLIPRERDPISREPTPHREPTSTSPRDVAYREMSPLGSPHDVAGHSESTSPTPYIPRGSPPRDPIHREPTPRESGRTRTRESSRVREGSRARSNTVTSNQGGHDQVRTLLAQNEKLAAQLLEVQRDLADSRKRTVDALKRVAELADERTHAIEQLDTAKTEVAAKEKAVQQRVTDVEARLRRRDDEIRSLTSKLRSAEDRLQNTNKLLEARTADLTGAQAFLSAADVYSGAEIINMVEGLNAEVLQLSAYMAEFVEDPLMHGGATERARLIDKNKELLEKEIRPRLGEALYAHIEKSYLDLRSDPLPLQLALQSILVAWCNFKTRTFASGQFGDVLDNLYAQIRRSEAQAIAGRWRALTNLQMKYFDNELPTNRLIDMLIAMLHFAGWSFASSKSHRAILSVQEKIQNLERLWIQLKNATKSDVTTSDLETFIFPPEIPFDDGMENNYRTDGQGKLTGQKTLCTVAIGLRKTLIARSEGGSLSTRHETLLKPKVVLAAALSLDGENKAPGGPG</sequence>
<feature type="compositionally biased region" description="Basic and acidic residues" evidence="2">
    <location>
        <begin position="81"/>
        <end position="92"/>
    </location>
</feature>
<keyword evidence="4" id="KW-1185">Reference proteome</keyword>
<gene>
    <name evidence="3" type="ORF">D9619_002171</name>
</gene>
<evidence type="ECO:0000256" key="1">
    <source>
        <dbReference type="SAM" id="Coils"/>
    </source>
</evidence>